<dbReference type="PANTHER" id="PTHR46195">
    <property type="entry name" value="HEAVY METAL-ASSOCIATED ISOPRENYLATED PLANT PROTEIN 7"/>
    <property type="match status" value="1"/>
</dbReference>
<accession>A0A7N1A1N1</accession>
<dbReference type="Gene3D" id="3.30.70.100">
    <property type="match status" value="2"/>
</dbReference>
<organism evidence="7 8">
    <name type="scientific">Kalanchoe fedtschenkoi</name>
    <name type="common">Lavender scallops</name>
    <name type="synonym">South American air plant</name>
    <dbReference type="NCBI Taxonomy" id="63787"/>
    <lineage>
        <taxon>Eukaryota</taxon>
        <taxon>Viridiplantae</taxon>
        <taxon>Streptophyta</taxon>
        <taxon>Embryophyta</taxon>
        <taxon>Tracheophyta</taxon>
        <taxon>Spermatophyta</taxon>
        <taxon>Magnoliopsida</taxon>
        <taxon>eudicotyledons</taxon>
        <taxon>Gunneridae</taxon>
        <taxon>Pentapetalae</taxon>
        <taxon>Saxifragales</taxon>
        <taxon>Crassulaceae</taxon>
        <taxon>Kalanchoe</taxon>
    </lineage>
</organism>
<feature type="compositionally biased region" description="Basic and acidic residues" evidence="5">
    <location>
        <begin position="1"/>
        <end position="27"/>
    </location>
</feature>
<feature type="region of interest" description="Disordered" evidence="5">
    <location>
        <begin position="1"/>
        <end position="42"/>
    </location>
</feature>
<protein>
    <recommendedName>
        <fullName evidence="6">HMA domain-containing protein</fullName>
    </recommendedName>
</protein>
<feature type="region of interest" description="Disordered" evidence="5">
    <location>
        <begin position="110"/>
        <end position="132"/>
    </location>
</feature>
<keyword evidence="2" id="KW-0479">Metal-binding</keyword>
<comment type="similarity">
    <text evidence="4">Belongs to the HIPP family.</text>
</comment>
<evidence type="ECO:0000256" key="1">
    <source>
        <dbReference type="ARBA" id="ARBA00022481"/>
    </source>
</evidence>
<evidence type="ECO:0000256" key="2">
    <source>
        <dbReference type="ARBA" id="ARBA00022723"/>
    </source>
</evidence>
<feature type="region of interest" description="Disordered" evidence="5">
    <location>
        <begin position="197"/>
        <end position="249"/>
    </location>
</feature>
<dbReference type="GO" id="GO:0046872">
    <property type="term" value="F:metal ion binding"/>
    <property type="evidence" value="ECO:0007669"/>
    <property type="project" value="UniProtKB-KW"/>
</dbReference>
<sequence length="282" mass="31621">MGEKEHINHESKQMEQDQESSKDEKMRHGTTLSAVEDETKKDDDTIVLKVYMHCEACAKKVARSLKGFPGVEDVMANSEEGIVRVKGKGADPVKVYERVQAKSKRHVDLISPLPQPIPPTSDEKVEQNNEQPPAATTTVLNVQMHCEACARVIRKELLKIKGVEFATTDVSNNQAVVTGTIKPSELVKQLYKKTKKIAAIVPPPPPPEEGQNKAGEEKKDVENADTSHEGEGKDKQEEDKQEDVKRNQIWPTRHYTDYVRSYVYPPPPHIFSDENPNACCVM</sequence>
<feature type="domain" description="HMA" evidence="6">
    <location>
        <begin position="43"/>
        <end position="107"/>
    </location>
</feature>
<evidence type="ECO:0000256" key="3">
    <source>
        <dbReference type="ARBA" id="ARBA00023289"/>
    </source>
</evidence>
<evidence type="ECO:0000256" key="4">
    <source>
        <dbReference type="ARBA" id="ARBA00024045"/>
    </source>
</evidence>
<dbReference type="PANTHER" id="PTHR46195:SF10">
    <property type="entry name" value="HEAVY METAL-ASSOCIATED DOMAIN CONTAINING PROTEIN, EXPRESSED"/>
    <property type="match status" value="1"/>
</dbReference>
<dbReference type="PROSITE" id="PS50846">
    <property type="entry name" value="HMA_2"/>
    <property type="match status" value="2"/>
</dbReference>
<dbReference type="Proteomes" id="UP000594263">
    <property type="component" value="Unplaced"/>
</dbReference>
<proteinExistence type="inferred from homology"/>
<dbReference type="EnsemblPlants" id="Kaladp0073s0086.1.v1.1">
    <property type="protein sequence ID" value="Kaladp0073s0086.1.v1.1"/>
    <property type="gene ID" value="Kaladp0073s0086.v1.1"/>
</dbReference>
<keyword evidence="8" id="KW-1185">Reference proteome</keyword>
<keyword evidence="3" id="KW-0636">Prenylation</keyword>
<feature type="compositionally biased region" description="Basic and acidic residues" evidence="5">
    <location>
        <begin position="210"/>
        <end position="246"/>
    </location>
</feature>
<keyword evidence="3" id="KW-0449">Lipoprotein</keyword>
<name>A0A7N1A1N1_KALFE</name>
<feature type="domain" description="HMA" evidence="6">
    <location>
        <begin position="135"/>
        <end position="199"/>
    </location>
</feature>
<evidence type="ECO:0000313" key="7">
    <source>
        <dbReference type="EnsemblPlants" id="Kaladp0073s0086.1.v1.1"/>
    </source>
</evidence>
<dbReference type="SUPFAM" id="SSF55008">
    <property type="entry name" value="HMA, heavy metal-associated domain"/>
    <property type="match status" value="2"/>
</dbReference>
<reference evidence="7" key="1">
    <citation type="submission" date="2021-01" db="UniProtKB">
        <authorList>
            <consortium name="EnsemblPlants"/>
        </authorList>
    </citation>
    <scope>IDENTIFICATION</scope>
</reference>
<dbReference type="InterPro" id="IPR006121">
    <property type="entry name" value="HMA_dom"/>
</dbReference>
<evidence type="ECO:0000313" key="8">
    <source>
        <dbReference type="Proteomes" id="UP000594263"/>
    </source>
</evidence>
<dbReference type="AlphaFoldDB" id="A0A7N1A1N1"/>
<dbReference type="InterPro" id="IPR044577">
    <property type="entry name" value="HIPP4/7/8/17/18/19"/>
</dbReference>
<dbReference type="InterPro" id="IPR036163">
    <property type="entry name" value="HMA_dom_sf"/>
</dbReference>
<dbReference type="Gramene" id="Kaladp0073s0086.1.v1.1">
    <property type="protein sequence ID" value="Kaladp0073s0086.1.v1.1"/>
    <property type="gene ID" value="Kaladp0073s0086.v1.1"/>
</dbReference>
<keyword evidence="1" id="KW-0488">Methylation</keyword>
<dbReference type="CDD" id="cd00371">
    <property type="entry name" value="HMA"/>
    <property type="match status" value="2"/>
</dbReference>
<dbReference type="Pfam" id="PF00403">
    <property type="entry name" value="HMA"/>
    <property type="match status" value="2"/>
</dbReference>
<dbReference type="OMA" id="VDPLKVC"/>
<evidence type="ECO:0000256" key="5">
    <source>
        <dbReference type="SAM" id="MobiDB-lite"/>
    </source>
</evidence>
<evidence type="ECO:0000259" key="6">
    <source>
        <dbReference type="PROSITE" id="PS50846"/>
    </source>
</evidence>